<dbReference type="Proteomes" id="UP001215598">
    <property type="component" value="Unassembled WGS sequence"/>
</dbReference>
<accession>A0AAD7DW48</accession>
<dbReference type="AlphaFoldDB" id="A0AAD7DW48"/>
<evidence type="ECO:0000313" key="1">
    <source>
        <dbReference type="EMBL" id="KAJ7699684.1"/>
    </source>
</evidence>
<name>A0AAD7DW48_9AGAR</name>
<organism evidence="1 2">
    <name type="scientific">Mycena metata</name>
    <dbReference type="NCBI Taxonomy" id="1033252"/>
    <lineage>
        <taxon>Eukaryota</taxon>
        <taxon>Fungi</taxon>
        <taxon>Dikarya</taxon>
        <taxon>Basidiomycota</taxon>
        <taxon>Agaricomycotina</taxon>
        <taxon>Agaricomycetes</taxon>
        <taxon>Agaricomycetidae</taxon>
        <taxon>Agaricales</taxon>
        <taxon>Marasmiineae</taxon>
        <taxon>Mycenaceae</taxon>
        <taxon>Mycena</taxon>
    </lineage>
</organism>
<proteinExistence type="predicted"/>
<reference evidence="1" key="1">
    <citation type="submission" date="2023-03" db="EMBL/GenBank/DDBJ databases">
        <title>Massive genome expansion in bonnet fungi (Mycena s.s.) driven by repeated elements and novel gene families across ecological guilds.</title>
        <authorList>
            <consortium name="Lawrence Berkeley National Laboratory"/>
            <person name="Harder C.B."/>
            <person name="Miyauchi S."/>
            <person name="Viragh M."/>
            <person name="Kuo A."/>
            <person name="Thoen E."/>
            <person name="Andreopoulos B."/>
            <person name="Lu D."/>
            <person name="Skrede I."/>
            <person name="Drula E."/>
            <person name="Henrissat B."/>
            <person name="Morin E."/>
            <person name="Kohler A."/>
            <person name="Barry K."/>
            <person name="LaButti K."/>
            <person name="Morin E."/>
            <person name="Salamov A."/>
            <person name="Lipzen A."/>
            <person name="Mereny Z."/>
            <person name="Hegedus B."/>
            <person name="Baldrian P."/>
            <person name="Stursova M."/>
            <person name="Weitz H."/>
            <person name="Taylor A."/>
            <person name="Grigoriev I.V."/>
            <person name="Nagy L.G."/>
            <person name="Martin F."/>
            <person name="Kauserud H."/>
        </authorList>
    </citation>
    <scope>NUCLEOTIDE SEQUENCE</scope>
    <source>
        <strain evidence="1">CBHHK182m</strain>
    </source>
</reference>
<keyword evidence="2" id="KW-1185">Reference proteome</keyword>
<sequence length="133" mass="13891">MLDLNSVFTPGRLGFSTPDPDRCTGLPLAAEAHCVVHIAALAFGAGAASSLALPLRCASHFRWRGPSAALAIVAGAASLLALPLRCASYLCWRSLLAGAAPSLRWPFSLARPFRCASNFGWRGLFAGAAPSLR</sequence>
<protein>
    <submittedName>
        <fullName evidence="1">Uncharacterized protein</fullName>
    </submittedName>
</protein>
<comment type="caution">
    <text evidence="1">The sequence shown here is derived from an EMBL/GenBank/DDBJ whole genome shotgun (WGS) entry which is preliminary data.</text>
</comment>
<gene>
    <name evidence="1" type="ORF">B0H16DRAFT_1749322</name>
</gene>
<dbReference type="EMBL" id="JARKIB010000568">
    <property type="protein sequence ID" value="KAJ7699684.1"/>
    <property type="molecule type" value="Genomic_DNA"/>
</dbReference>
<evidence type="ECO:0000313" key="2">
    <source>
        <dbReference type="Proteomes" id="UP001215598"/>
    </source>
</evidence>